<accession>A0A1X2IBD4</accession>
<organism evidence="2 3">
    <name type="scientific">Absidia repens</name>
    <dbReference type="NCBI Taxonomy" id="90262"/>
    <lineage>
        <taxon>Eukaryota</taxon>
        <taxon>Fungi</taxon>
        <taxon>Fungi incertae sedis</taxon>
        <taxon>Mucoromycota</taxon>
        <taxon>Mucoromycotina</taxon>
        <taxon>Mucoromycetes</taxon>
        <taxon>Mucorales</taxon>
        <taxon>Cunninghamellaceae</taxon>
        <taxon>Absidia</taxon>
    </lineage>
</organism>
<proteinExistence type="predicted"/>
<dbReference type="Gene3D" id="2.60.40.150">
    <property type="entry name" value="C2 domain"/>
    <property type="match status" value="1"/>
</dbReference>
<reference evidence="2 3" key="1">
    <citation type="submission" date="2016-07" db="EMBL/GenBank/DDBJ databases">
        <title>Pervasive Adenine N6-methylation of Active Genes in Fungi.</title>
        <authorList>
            <consortium name="DOE Joint Genome Institute"/>
            <person name="Mondo S.J."/>
            <person name="Dannebaum R.O."/>
            <person name="Kuo R.C."/>
            <person name="Labutti K."/>
            <person name="Haridas S."/>
            <person name="Kuo A."/>
            <person name="Salamov A."/>
            <person name="Ahrendt S.R."/>
            <person name="Lipzen A."/>
            <person name="Sullivan W."/>
            <person name="Andreopoulos W.B."/>
            <person name="Clum A."/>
            <person name="Lindquist E."/>
            <person name="Daum C."/>
            <person name="Ramamoorthy G.K."/>
            <person name="Gryganskyi A."/>
            <person name="Culley D."/>
            <person name="Magnuson J.K."/>
            <person name="James T.Y."/>
            <person name="O'Malley M.A."/>
            <person name="Stajich J.E."/>
            <person name="Spatafora J.W."/>
            <person name="Visel A."/>
            <person name="Grigoriev I.V."/>
        </authorList>
    </citation>
    <scope>NUCLEOTIDE SEQUENCE [LARGE SCALE GENOMIC DNA]</scope>
    <source>
        <strain evidence="2 3">NRRL 1336</strain>
    </source>
</reference>
<dbReference type="EMBL" id="MCGE01000017">
    <property type="protein sequence ID" value="ORZ13244.1"/>
    <property type="molecule type" value="Genomic_DNA"/>
</dbReference>
<dbReference type="InterPro" id="IPR035892">
    <property type="entry name" value="C2_domain_sf"/>
</dbReference>
<comment type="caution">
    <text evidence="2">The sequence shown here is derived from an EMBL/GenBank/DDBJ whole genome shotgun (WGS) entry which is preliminary data.</text>
</comment>
<dbReference type="OrthoDB" id="2221257at2759"/>
<keyword evidence="3" id="KW-1185">Reference proteome</keyword>
<feature type="compositionally biased region" description="Low complexity" evidence="1">
    <location>
        <begin position="208"/>
        <end position="219"/>
    </location>
</feature>
<dbReference type="Proteomes" id="UP000193560">
    <property type="component" value="Unassembled WGS sequence"/>
</dbReference>
<evidence type="ECO:0000313" key="2">
    <source>
        <dbReference type="EMBL" id="ORZ13244.1"/>
    </source>
</evidence>
<feature type="compositionally biased region" description="Basic residues" evidence="1">
    <location>
        <begin position="237"/>
        <end position="246"/>
    </location>
</feature>
<feature type="compositionally biased region" description="Polar residues" evidence="1">
    <location>
        <begin position="247"/>
        <end position="264"/>
    </location>
</feature>
<gene>
    <name evidence="2" type="ORF">BCR42DRAFT_453262</name>
</gene>
<protein>
    <submittedName>
        <fullName evidence="2">Uncharacterized protein</fullName>
    </submittedName>
</protein>
<feature type="region of interest" description="Disordered" evidence="1">
    <location>
        <begin position="208"/>
        <end position="287"/>
    </location>
</feature>
<name>A0A1X2IBD4_9FUNG</name>
<dbReference type="AlphaFoldDB" id="A0A1X2IBD4"/>
<evidence type="ECO:0000256" key="1">
    <source>
        <dbReference type="SAM" id="MobiDB-lite"/>
    </source>
</evidence>
<feature type="compositionally biased region" description="Low complexity" evidence="1">
    <location>
        <begin position="265"/>
        <end position="287"/>
    </location>
</feature>
<sequence length="503" mass="56051">MTLILTETCHYALLVAIEEGAGFPSLMDHDIFIHSRLALHLPNTVGDLIPPPTIISAKPTKLVPNPQWRTTLVYFLSAKLLRRLRRRHAQVTLQIMAMSEQCDTMELGSATLRVDHAKMIKMVQGQQPLTVLKNYVVNKGEWKQIRKDGMGRAQIKAGLFIVDMPPPAGERQKQVATPLRHPIALNKQMEDDLGLEIYSADTSDCLTTHSSSSSLSSSTRDIDENHTDAEDDEESHHHLHLHHQSRKTPSSPLGNQIITNKKPWTTNTSTSTTTTSTSTLSSSLSPSPSIFPPLSITNCLRVTHSKIGQIPFLRIGDGLQRYTFVLRIVEATGIMSLIPPKARQVNTQKSIHYSFSEWQVRHGVITKGNSWQVTDPPMCLSLQGHLQDLQQWLTQQGHIEVCLVLGDETSKYEHTIGRTMVRLKGWCPLGIEQASFPIHDRSNRLHVDPPYQLAGVSVQLGLTEGWGNEDGLTGDGLLKRSNSGSDDTLVQQQPLFLQQQSIK</sequence>
<evidence type="ECO:0000313" key="3">
    <source>
        <dbReference type="Proteomes" id="UP000193560"/>
    </source>
</evidence>